<sequence>MVLIARTHVLLHLLLGLKALVTAQQPYDKTCFELPVLILSPRQPFPLSSCVTPHLPSLSCVKENRQTVIDVIDTKERNCLSMSNKSTARDALVHNRGQSSLRFDKHQFGVTFNQTTEWLDFPPGRTFVLNGPFIDRSLIRNHLAHWLFRSTGRYSPRTRHVVMFIRHAENQTVEYKGIYLAMEKIDYGRHRVGLARLNASCLRKEMNGGWAWEINPLEYGLYSPNILLDKYETGYGYGQRPILQYPPGDTTSQAMRDYFVTPGVGPLPRMFEYLYNNMTDPNGLERHIDIGSFVDYFLHTEMSLNQDAYRRSAYYFKDRNEPINAGPVWDFNLAYGSGAKNDPNMRWMYMPSTFWKRLFCNYKFAGLVTKRWRQLRANEWSPASIQQFVEASVRPIERQLTHCSNWMSSDLQCAHVSTESGAKTYRDEVQMILNIIEARSKWIDVNVGGKLYKSLDETTCSTGGPLPKFNCAADGNESGCLSDPEAFIGKLSFPSIHQAYEGPECSENVDFTNATCAPSVDYCWLSVGTYIEDGTVTPFCSGNGYCPAGPNATCTCIRECYEFPVVIVKATKEAFPDPTCNQQRYPAPNCLKRAVETTVDVIDHHRDNDENLNCVNDAPSATYMSKTNFRGQSSLFFAKHQMNLRFQHPVNFVGFPEDRVFILNGPYLDCSLLRNHLAHWLYRGTGRYSPKTKHIVLYLQDNPLLKPAYLGIYIVLEKLTFTEHREPLAPLTPGCTQDELNGGWAWQNDPFTYGAESPNMVIDQYQNEFGMGERPILEFPPENELSQNMRDFFVNTTTGFLPKLYRFLWYNMTNPDHLEAHIDLGSFADYILHTEMSLNVDAYRRSTFFFKDRNQPINAGPVWDFNLAYGNGARRDFKDWIYPQYTFWKRLMCNYKLTSLIIQRWKSLRDPVDGAWSDRAITSYINESAAPIYSQLQRCHGDWRGDVFQCAVVDLIACNATMKDQIEKLKTAVLKRSHWMDERITQLYKELNVTICSGVGTIPTYNCAVDGNDDGCLSRPEKYYSAVQFPSIRTPYSGPPCAQFPKQQDTVNAKADDKNVSLAYYFPSIDYCWRVAFGYFYPQDKGVREKNLTHFCNGYGKCQEGPHAHCVCAKGILLENGTCRRIDAFEIAEKDEIRKETIIGVFSEKRWSNTAGSVSVVHPRARLMESRLLNGWWTGLMLAGLVFIAMVQYKRFDHHQRARDSVHYHFRRAKPLYGSTGDQRWK</sequence>
<comment type="caution">
    <text evidence="3">The sequence shown here is derived from an EMBL/GenBank/DDBJ whole genome shotgun (WGS) entry which is preliminary data.</text>
</comment>
<evidence type="ECO:0000313" key="3">
    <source>
        <dbReference type="EMBL" id="CCI41014.1"/>
    </source>
</evidence>
<evidence type="ECO:0008006" key="5">
    <source>
        <dbReference type="Google" id="ProtNLM"/>
    </source>
</evidence>
<evidence type="ECO:0000313" key="4">
    <source>
        <dbReference type="Proteomes" id="UP000053237"/>
    </source>
</evidence>
<protein>
    <recommendedName>
        <fullName evidence="5">EGF-like domain-containing protein</fullName>
    </recommendedName>
</protein>
<proteinExistence type="predicted"/>
<dbReference type="AlphaFoldDB" id="A0A024G3X7"/>
<evidence type="ECO:0000256" key="2">
    <source>
        <dbReference type="SAM" id="SignalP"/>
    </source>
</evidence>
<keyword evidence="1" id="KW-1133">Transmembrane helix</keyword>
<evidence type="ECO:0000256" key="1">
    <source>
        <dbReference type="SAM" id="Phobius"/>
    </source>
</evidence>
<feature type="signal peptide" evidence="2">
    <location>
        <begin position="1"/>
        <end position="23"/>
    </location>
</feature>
<feature type="chain" id="PRO_5001532161" description="EGF-like domain-containing protein" evidence="2">
    <location>
        <begin position="24"/>
        <end position="1226"/>
    </location>
</feature>
<dbReference type="OrthoDB" id="540213at2759"/>
<accession>A0A024G3X7</accession>
<keyword evidence="1" id="KW-0472">Membrane</keyword>
<feature type="transmembrane region" description="Helical" evidence="1">
    <location>
        <begin position="1175"/>
        <end position="1193"/>
    </location>
</feature>
<gene>
    <name evidence="3" type="ORF">BN9_017980</name>
</gene>
<organism evidence="3 4">
    <name type="scientific">Albugo candida</name>
    <dbReference type="NCBI Taxonomy" id="65357"/>
    <lineage>
        <taxon>Eukaryota</taxon>
        <taxon>Sar</taxon>
        <taxon>Stramenopiles</taxon>
        <taxon>Oomycota</taxon>
        <taxon>Peronosporomycetes</taxon>
        <taxon>Albuginales</taxon>
        <taxon>Albuginaceae</taxon>
        <taxon>Albugo</taxon>
    </lineage>
</organism>
<dbReference type="InterPro" id="IPR014867">
    <property type="entry name" value="Spore_coat_CotH_CotH2/3/7"/>
</dbReference>
<dbReference type="Proteomes" id="UP000053237">
    <property type="component" value="Unassembled WGS sequence"/>
</dbReference>
<keyword evidence="2" id="KW-0732">Signal</keyword>
<keyword evidence="4" id="KW-1185">Reference proteome</keyword>
<keyword evidence="1" id="KW-0812">Transmembrane</keyword>
<dbReference type="InParanoid" id="A0A024G3X7"/>
<reference evidence="3 4" key="1">
    <citation type="submission" date="2012-05" db="EMBL/GenBank/DDBJ databases">
        <title>Recombination and specialization in a pathogen metapopulation.</title>
        <authorList>
            <person name="Gardiner A."/>
            <person name="Kemen E."/>
            <person name="Schultz-Larsen T."/>
            <person name="MacLean D."/>
            <person name="Van Oosterhout C."/>
            <person name="Jones J.D.G."/>
        </authorList>
    </citation>
    <scope>NUCLEOTIDE SEQUENCE [LARGE SCALE GENOMIC DNA]</scope>
    <source>
        <strain evidence="3 4">Ac Nc2</strain>
    </source>
</reference>
<dbReference type="Pfam" id="PF08757">
    <property type="entry name" value="CotH"/>
    <property type="match status" value="3"/>
</dbReference>
<name>A0A024G3X7_9STRA</name>
<dbReference type="EMBL" id="CAIX01000014">
    <property type="protein sequence ID" value="CCI41014.1"/>
    <property type="molecule type" value="Genomic_DNA"/>
</dbReference>